<evidence type="ECO:0000313" key="1">
    <source>
        <dbReference type="EMBL" id="QJA78791.1"/>
    </source>
</evidence>
<sequence length="84" mass="9855">MTTFNPDLIVEEFNSHELMGKDLIDFLPNIRPFATVYKTPLQEIDLLRKWQRFFTAKGIAWAVTKDSNGVHKLWKEKRVEYGGN</sequence>
<dbReference type="AlphaFoldDB" id="A0A6M3LGQ4"/>
<dbReference type="EMBL" id="MT142354">
    <property type="protein sequence ID" value="QJA78791.1"/>
    <property type="molecule type" value="Genomic_DNA"/>
</dbReference>
<organism evidence="2">
    <name type="scientific">viral metagenome</name>
    <dbReference type="NCBI Taxonomy" id="1070528"/>
    <lineage>
        <taxon>unclassified sequences</taxon>
        <taxon>metagenomes</taxon>
        <taxon>organismal metagenomes</taxon>
    </lineage>
</organism>
<gene>
    <name evidence="1" type="ORF">MM415A00984_0006</name>
    <name evidence="2" type="ORF">MM415B03861_0015</name>
</gene>
<evidence type="ECO:0000313" key="2">
    <source>
        <dbReference type="EMBL" id="QJA94427.1"/>
    </source>
</evidence>
<protein>
    <submittedName>
        <fullName evidence="2">Uncharacterized protein</fullName>
    </submittedName>
</protein>
<proteinExistence type="predicted"/>
<name>A0A6M3LGQ4_9ZZZZ</name>
<dbReference type="EMBL" id="MT143230">
    <property type="protein sequence ID" value="QJA94427.1"/>
    <property type="molecule type" value="Genomic_DNA"/>
</dbReference>
<accession>A0A6M3LGQ4</accession>
<reference evidence="2" key="1">
    <citation type="submission" date="2020-03" db="EMBL/GenBank/DDBJ databases">
        <title>The deep terrestrial virosphere.</title>
        <authorList>
            <person name="Holmfeldt K."/>
            <person name="Nilsson E."/>
            <person name="Simone D."/>
            <person name="Lopez-Fernandez M."/>
            <person name="Wu X."/>
            <person name="de Brujin I."/>
            <person name="Lundin D."/>
            <person name="Andersson A."/>
            <person name="Bertilsson S."/>
            <person name="Dopson M."/>
        </authorList>
    </citation>
    <scope>NUCLEOTIDE SEQUENCE</scope>
    <source>
        <strain evidence="1">MM415A00984</strain>
        <strain evidence="2">MM415B03861</strain>
    </source>
</reference>